<dbReference type="Gramene" id="Pp3c20_16210V3.3">
    <property type="protein sequence ID" value="Pp3c20_16210V3.3"/>
    <property type="gene ID" value="Pp3c20_16210"/>
</dbReference>
<dbReference type="Proteomes" id="UP000006727">
    <property type="component" value="Chromosome 20"/>
</dbReference>
<evidence type="ECO:0000313" key="1">
    <source>
        <dbReference type="EnsemblPlants" id="Pp3c20_16210V3.3"/>
    </source>
</evidence>
<evidence type="ECO:0000313" key="2">
    <source>
        <dbReference type="Proteomes" id="UP000006727"/>
    </source>
</evidence>
<dbReference type="EnsemblPlants" id="Pp3c20_16210V3.3">
    <property type="protein sequence ID" value="Pp3c20_16210V3.3"/>
    <property type="gene ID" value="Pp3c20_16210"/>
</dbReference>
<name>A0A7I4BZP8_PHYPA</name>
<keyword evidence="2" id="KW-1185">Reference proteome</keyword>
<dbReference type="EMBL" id="ABEU02000020">
    <property type="status" value="NOT_ANNOTATED_CDS"/>
    <property type="molecule type" value="Genomic_DNA"/>
</dbReference>
<gene>
    <name evidence="1" type="primary">LOC112273540</name>
</gene>
<reference evidence="1 2" key="2">
    <citation type="journal article" date="2018" name="Plant J.">
        <title>The Physcomitrella patens chromosome-scale assembly reveals moss genome structure and evolution.</title>
        <authorList>
            <person name="Lang D."/>
            <person name="Ullrich K.K."/>
            <person name="Murat F."/>
            <person name="Fuchs J."/>
            <person name="Jenkins J."/>
            <person name="Haas F.B."/>
            <person name="Piednoel M."/>
            <person name="Gundlach H."/>
            <person name="Van Bel M."/>
            <person name="Meyberg R."/>
            <person name="Vives C."/>
            <person name="Morata J."/>
            <person name="Symeonidi A."/>
            <person name="Hiss M."/>
            <person name="Muchero W."/>
            <person name="Kamisugi Y."/>
            <person name="Saleh O."/>
            <person name="Blanc G."/>
            <person name="Decker E.L."/>
            <person name="van Gessel N."/>
            <person name="Grimwood J."/>
            <person name="Hayes R.D."/>
            <person name="Graham S.W."/>
            <person name="Gunter L.E."/>
            <person name="McDaniel S.F."/>
            <person name="Hoernstein S.N.W."/>
            <person name="Larsson A."/>
            <person name="Li F.W."/>
            <person name="Perroud P.F."/>
            <person name="Phillips J."/>
            <person name="Ranjan P."/>
            <person name="Rokshar D.S."/>
            <person name="Rothfels C.J."/>
            <person name="Schneider L."/>
            <person name="Shu S."/>
            <person name="Stevenson D.W."/>
            <person name="Thummler F."/>
            <person name="Tillich M."/>
            <person name="Villarreal Aguilar J.C."/>
            <person name="Widiez T."/>
            <person name="Wong G.K."/>
            <person name="Wymore A."/>
            <person name="Zhang Y."/>
            <person name="Zimmer A.D."/>
            <person name="Quatrano R.S."/>
            <person name="Mayer K.F.X."/>
            <person name="Goodstein D."/>
            <person name="Casacuberta J.M."/>
            <person name="Vandepoele K."/>
            <person name="Reski R."/>
            <person name="Cuming A.C."/>
            <person name="Tuskan G.A."/>
            <person name="Maumus F."/>
            <person name="Salse J."/>
            <person name="Schmutz J."/>
            <person name="Rensing S.A."/>
        </authorList>
    </citation>
    <scope>NUCLEOTIDE SEQUENCE [LARGE SCALE GENOMIC DNA]</scope>
    <source>
        <strain evidence="1 2">cv. Gransden 2004</strain>
    </source>
</reference>
<protein>
    <submittedName>
        <fullName evidence="1">Uncharacterized protein</fullName>
    </submittedName>
</protein>
<reference evidence="1" key="3">
    <citation type="submission" date="2020-12" db="UniProtKB">
        <authorList>
            <consortium name="EnsemblPlants"/>
        </authorList>
    </citation>
    <scope>IDENTIFICATION</scope>
</reference>
<reference evidence="1 2" key="1">
    <citation type="journal article" date="2008" name="Science">
        <title>The Physcomitrella genome reveals evolutionary insights into the conquest of land by plants.</title>
        <authorList>
            <person name="Rensing S."/>
            <person name="Lang D."/>
            <person name="Zimmer A."/>
            <person name="Terry A."/>
            <person name="Salamov A."/>
            <person name="Shapiro H."/>
            <person name="Nishiyama T."/>
            <person name="Perroud P.-F."/>
            <person name="Lindquist E."/>
            <person name="Kamisugi Y."/>
            <person name="Tanahashi T."/>
            <person name="Sakakibara K."/>
            <person name="Fujita T."/>
            <person name="Oishi K."/>
            <person name="Shin-I T."/>
            <person name="Kuroki Y."/>
            <person name="Toyoda A."/>
            <person name="Suzuki Y."/>
            <person name="Hashimoto A."/>
            <person name="Yamaguchi K."/>
            <person name="Sugano A."/>
            <person name="Kohara Y."/>
            <person name="Fujiyama A."/>
            <person name="Anterola A."/>
            <person name="Aoki S."/>
            <person name="Ashton N."/>
            <person name="Barbazuk W.B."/>
            <person name="Barker E."/>
            <person name="Bennetzen J."/>
            <person name="Bezanilla M."/>
            <person name="Blankenship R."/>
            <person name="Cho S.H."/>
            <person name="Dutcher S."/>
            <person name="Estelle M."/>
            <person name="Fawcett J.A."/>
            <person name="Gundlach H."/>
            <person name="Hanada K."/>
            <person name="Heyl A."/>
            <person name="Hicks K.A."/>
            <person name="Hugh J."/>
            <person name="Lohr M."/>
            <person name="Mayer K."/>
            <person name="Melkozernov A."/>
            <person name="Murata T."/>
            <person name="Nelson D."/>
            <person name="Pils B."/>
            <person name="Prigge M."/>
            <person name="Reiss B."/>
            <person name="Renner T."/>
            <person name="Rombauts S."/>
            <person name="Rushton P."/>
            <person name="Sanderfoot A."/>
            <person name="Schween G."/>
            <person name="Shiu S.-H."/>
            <person name="Stueber K."/>
            <person name="Theodoulou F.L."/>
            <person name="Tu H."/>
            <person name="Van de Peer Y."/>
            <person name="Verrier P.J."/>
            <person name="Waters E."/>
            <person name="Wood A."/>
            <person name="Yang L."/>
            <person name="Cove D."/>
            <person name="Cuming A."/>
            <person name="Hasebe M."/>
            <person name="Lucas S."/>
            <person name="Mishler D.B."/>
            <person name="Reski R."/>
            <person name="Grigoriev I."/>
            <person name="Quatrano R.S."/>
            <person name="Boore J.L."/>
        </authorList>
    </citation>
    <scope>NUCLEOTIDE SEQUENCE [LARGE SCALE GENOMIC DNA]</scope>
    <source>
        <strain evidence="1 2">cv. Gransden 2004</strain>
    </source>
</reference>
<dbReference type="AlphaFoldDB" id="A0A7I4BZP8"/>
<sequence>MSSGFNILRKSKCFKPLLKNWSLHQQIANMKKTTCFKLLLVIAALVVTTLPAAVEAVDIQGFDNSAACTGTGYTFPGIAQRTCAAFTNEGSILIRDLSSCQTGRAYRNGGCTTEVGNGNGPTVWCFVGGSYTGAAWFNNCRRRRLQADNSHESCTSTSAPNGVHYTEHLSKGSWILHSDNATELMAELKKIVDEEKVNWLKARGAYLIPGSDTIEYV</sequence>
<accession>A0A7I4BZP8</accession>
<proteinExistence type="predicted"/>
<dbReference type="InParanoid" id="A0A7I4BZP8"/>
<organism evidence="1 2">
    <name type="scientific">Physcomitrium patens</name>
    <name type="common">Spreading-leaved earth moss</name>
    <name type="synonym">Physcomitrella patens</name>
    <dbReference type="NCBI Taxonomy" id="3218"/>
    <lineage>
        <taxon>Eukaryota</taxon>
        <taxon>Viridiplantae</taxon>
        <taxon>Streptophyta</taxon>
        <taxon>Embryophyta</taxon>
        <taxon>Bryophyta</taxon>
        <taxon>Bryophytina</taxon>
        <taxon>Bryopsida</taxon>
        <taxon>Funariidae</taxon>
        <taxon>Funariales</taxon>
        <taxon>Funariaceae</taxon>
        <taxon>Physcomitrium</taxon>
    </lineage>
</organism>